<dbReference type="CDD" id="cd17535">
    <property type="entry name" value="REC_NarL-like"/>
    <property type="match status" value="1"/>
</dbReference>
<evidence type="ECO:0000256" key="1">
    <source>
        <dbReference type="ARBA" id="ARBA00022553"/>
    </source>
</evidence>
<dbReference type="InterPro" id="IPR016032">
    <property type="entry name" value="Sig_transdc_resp-reg_C-effctor"/>
</dbReference>
<gene>
    <name evidence="6" type="ORF">KGA66_11570</name>
</gene>
<dbReference type="Proteomes" id="UP000677913">
    <property type="component" value="Unassembled WGS sequence"/>
</dbReference>
<dbReference type="InterPro" id="IPR000792">
    <property type="entry name" value="Tscrpt_reg_LuxR_C"/>
</dbReference>
<dbReference type="Pfam" id="PF00072">
    <property type="entry name" value="Response_reg"/>
    <property type="match status" value="1"/>
</dbReference>
<dbReference type="AlphaFoldDB" id="A0A8J7WK01"/>
<sequence>MTTRTDGKIAIVLVDDHVLVREGIREILSAEGDIVVVAEAANSEEAIGKVVQHRPDIVLLDVEIPGRQAAETVARMRLASATSRIIMLSMYDAPIVLRKLIAEGISGYLLKSVDRKELVAAVRSVYQSPERMVLSISRESLAQLHGSHEKSLSARELAILRLVAQALSNSQIATRMHVTEATVKRHLHGVFVKLGAVSRIDAVNKAIAGGLLAGHAREGGSMRRD</sequence>
<name>A0A8J7WK01_9ACTN</name>
<dbReference type="SUPFAM" id="SSF52172">
    <property type="entry name" value="CheY-like"/>
    <property type="match status" value="1"/>
</dbReference>
<dbReference type="Gene3D" id="3.40.50.2300">
    <property type="match status" value="1"/>
</dbReference>
<feature type="modified residue" description="4-aspartylphosphate" evidence="3">
    <location>
        <position position="61"/>
    </location>
</feature>
<dbReference type="GO" id="GO:0000160">
    <property type="term" value="P:phosphorelay signal transduction system"/>
    <property type="evidence" value="ECO:0007669"/>
    <property type="project" value="InterPro"/>
</dbReference>
<keyword evidence="7" id="KW-1185">Reference proteome</keyword>
<evidence type="ECO:0000313" key="6">
    <source>
        <dbReference type="EMBL" id="MBS2963691.1"/>
    </source>
</evidence>
<evidence type="ECO:0000259" key="5">
    <source>
        <dbReference type="PROSITE" id="PS50110"/>
    </source>
</evidence>
<dbReference type="SUPFAM" id="SSF46894">
    <property type="entry name" value="C-terminal effector domain of the bipartite response regulators"/>
    <property type="match status" value="1"/>
</dbReference>
<evidence type="ECO:0000313" key="7">
    <source>
        <dbReference type="Proteomes" id="UP000677913"/>
    </source>
</evidence>
<protein>
    <submittedName>
        <fullName evidence="6">Response regulator transcription factor</fullName>
    </submittedName>
</protein>
<proteinExistence type="predicted"/>
<dbReference type="PROSITE" id="PS50110">
    <property type="entry name" value="RESPONSE_REGULATORY"/>
    <property type="match status" value="1"/>
</dbReference>
<dbReference type="SMART" id="SM00421">
    <property type="entry name" value="HTH_LUXR"/>
    <property type="match status" value="1"/>
</dbReference>
<evidence type="ECO:0000259" key="4">
    <source>
        <dbReference type="PROSITE" id="PS50043"/>
    </source>
</evidence>
<feature type="domain" description="Response regulatory" evidence="5">
    <location>
        <begin position="10"/>
        <end position="126"/>
    </location>
</feature>
<dbReference type="InterPro" id="IPR001789">
    <property type="entry name" value="Sig_transdc_resp-reg_receiver"/>
</dbReference>
<dbReference type="InterPro" id="IPR011006">
    <property type="entry name" value="CheY-like_superfamily"/>
</dbReference>
<dbReference type="PRINTS" id="PR00038">
    <property type="entry name" value="HTHLUXR"/>
</dbReference>
<dbReference type="Pfam" id="PF00196">
    <property type="entry name" value="GerE"/>
    <property type="match status" value="1"/>
</dbReference>
<organism evidence="6 7">
    <name type="scientific">Actinocrinis puniceicyclus</name>
    <dbReference type="NCBI Taxonomy" id="977794"/>
    <lineage>
        <taxon>Bacteria</taxon>
        <taxon>Bacillati</taxon>
        <taxon>Actinomycetota</taxon>
        <taxon>Actinomycetes</taxon>
        <taxon>Catenulisporales</taxon>
        <taxon>Actinospicaceae</taxon>
        <taxon>Actinocrinis</taxon>
    </lineage>
</organism>
<evidence type="ECO:0000256" key="2">
    <source>
        <dbReference type="ARBA" id="ARBA00023125"/>
    </source>
</evidence>
<dbReference type="GO" id="GO:0006355">
    <property type="term" value="P:regulation of DNA-templated transcription"/>
    <property type="evidence" value="ECO:0007669"/>
    <property type="project" value="InterPro"/>
</dbReference>
<dbReference type="CDD" id="cd06170">
    <property type="entry name" value="LuxR_C_like"/>
    <property type="match status" value="1"/>
</dbReference>
<keyword evidence="2" id="KW-0238">DNA-binding</keyword>
<dbReference type="PROSITE" id="PS50043">
    <property type="entry name" value="HTH_LUXR_2"/>
    <property type="match status" value="1"/>
</dbReference>
<keyword evidence="1 3" id="KW-0597">Phosphoprotein</keyword>
<reference evidence="6" key="1">
    <citation type="submission" date="2021-04" db="EMBL/GenBank/DDBJ databases">
        <title>Genome based classification of Actinospica acidithermotolerans sp. nov., an actinobacterium isolated from an Indonesian hot spring.</title>
        <authorList>
            <person name="Kusuma A.B."/>
            <person name="Putra K.E."/>
            <person name="Nafisah S."/>
            <person name="Loh J."/>
            <person name="Nouioui I."/>
            <person name="Goodfellow M."/>
        </authorList>
    </citation>
    <scope>NUCLEOTIDE SEQUENCE</scope>
    <source>
        <strain evidence="6">DSM 45618</strain>
    </source>
</reference>
<accession>A0A8J7WK01</accession>
<dbReference type="GO" id="GO:0003677">
    <property type="term" value="F:DNA binding"/>
    <property type="evidence" value="ECO:0007669"/>
    <property type="project" value="UniProtKB-KW"/>
</dbReference>
<dbReference type="PANTHER" id="PTHR43214">
    <property type="entry name" value="TWO-COMPONENT RESPONSE REGULATOR"/>
    <property type="match status" value="1"/>
</dbReference>
<feature type="domain" description="HTH luxR-type" evidence="4">
    <location>
        <begin position="145"/>
        <end position="210"/>
    </location>
</feature>
<comment type="caution">
    <text evidence="6">The sequence shown here is derived from an EMBL/GenBank/DDBJ whole genome shotgun (WGS) entry which is preliminary data.</text>
</comment>
<dbReference type="InterPro" id="IPR058245">
    <property type="entry name" value="NreC/VraR/RcsB-like_REC"/>
</dbReference>
<evidence type="ECO:0000256" key="3">
    <source>
        <dbReference type="PROSITE-ProRule" id="PRU00169"/>
    </source>
</evidence>
<dbReference type="RefSeq" id="WP_211467625.1">
    <property type="nucleotide sequence ID" value="NZ_JAGSXH010000032.1"/>
</dbReference>
<dbReference type="InterPro" id="IPR039420">
    <property type="entry name" value="WalR-like"/>
</dbReference>
<dbReference type="SMART" id="SM00448">
    <property type="entry name" value="REC"/>
    <property type="match status" value="1"/>
</dbReference>
<dbReference type="EMBL" id="JAGSXH010000032">
    <property type="protein sequence ID" value="MBS2963691.1"/>
    <property type="molecule type" value="Genomic_DNA"/>
</dbReference>